<proteinExistence type="predicted"/>
<accession>A0A0F9QL09</accession>
<sequence>MNIEIESMELILQDISRNYNDYDRSKLLKIIGQFQNQILNLKRADVELVNSLNDLSLIQIKNCQKKLNLELLSPPKQKIKLIPIISSLALQKKKKRELLESAKSLKTFKSKRTAKSMKKLTTASDADLKDLGKSWLTYKNLSHLESDLTKTNMNEIRAVVKPWKLKPAGRTKIALITAVLDYIKRMKKLSKLGT</sequence>
<dbReference type="EMBL" id="LAZR01001531">
    <property type="protein sequence ID" value="KKN43154.1"/>
    <property type="molecule type" value="Genomic_DNA"/>
</dbReference>
<reference evidence="1" key="1">
    <citation type="journal article" date="2015" name="Nature">
        <title>Complex archaea that bridge the gap between prokaryotes and eukaryotes.</title>
        <authorList>
            <person name="Spang A."/>
            <person name="Saw J.H."/>
            <person name="Jorgensen S.L."/>
            <person name="Zaremba-Niedzwiedzka K."/>
            <person name="Martijn J."/>
            <person name="Lind A.E."/>
            <person name="van Eijk R."/>
            <person name="Schleper C."/>
            <person name="Guy L."/>
            <person name="Ettema T.J."/>
        </authorList>
    </citation>
    <scope>NUCLEOTIDE SEQUENCE</scope>
</reference>
<gene>
    <name evidence="1" type="ORF">LCGC14_0706000</name>
</gene>
<evidence type="ECO:0000313" key="1">
    <source>
        <dbReference type="EMBL" id="KKN43154.1"/>
    </source>
</evidence>
<organism evidence="1">
    <name type="scientific">marine sediment metagenome</name>
    <dbReference type="NCBI Taxonomy" id="412755"/>
    <lineage>
        <taxon>unclassified sequences</taxon>
        <taxon>metagenomes</taxon>
        <taxon>ecological metagenomes</taxon>
    </lineage>
</organism>
<dbReference type="AlphaFoldDB" id="A0A0F9QL09"/>
<protein>
    <submittedName>
        <fullName evidence="1">Uncharacterized protein</fullName>
    </submittedName>
</protein>
<comment type="caution">
    <text evidence="1">The sequence shown here is derived from an EMBL/GenBank/DDBJ whole genome shotgun (WGS) entry which is preliminary data.</text>
</comment>
<name>A0A0F9QL09_9ZZZZ</name>